<proteinExistence type="predicted"/>
<evidence type="ECO:0000256" key="1">
    <source>
        <dbReference type="SAM" id="MobiDB-lite"/>
    </source>
</evidence>
<feature type="compositionally biased region" description="Polar residues" evidence="1">
    <location>
        <begin position="380"/>
        <end position="389"/>
    </location>
</feature>
<feature type="region of interest" description="Disordered" evidence="1">
    <location>
        <begin position="254"/>
        <end position="321"/>
    </location>
</feature>
<keyword evidence="2" id="KW-0812">Transmembrane</keyword>
<sequence length="417" mass="45193">MDKILEINWRSRFGTNVDKVNELIEGTNGATVGKMKSVNDTIRVFMSVAIVPVFAGAGLAVLILGEINFFSKQMRYQNEPMASIGQWGPIVGTGIAIVGSLYLLLAADIDAVLKKTSDAPKECGCKCQQHRIQPSRTLSSRCSRSKERDVVETSSPPQVDHCSDLHHETSNRASSSLHETDTHGESGSRHKVASTLIAIAGALGSATHDSFDLTKFRDGAALDFPEIPGEKERNRNLAHIKDIYSKRLEEDGTPAVLASRSRASSFTGAGPSGHVLDSLRPSRDASPRPGGRSPSPLPSSSRPRASTLPVDSGTHELLPVNSLPASVDLNRGRQRYRRDTLEVPVATHLRPPRESSPSMHHEHAVVSTSATPDHQPHPLATTTTMTNSPYKEEPERLISGPGQSNSRPIDRDSYFPS</sequence>
<evidence type="ECO:0000256" key="2">
    <source>
        <dbReference type="SAM" id="Phobius"/>
    </source>
</evidence>
<feature type="compositionally biased region" description="Basic and acidic residues" evidence="1">
    <location>
        <begin position="178"/>
        <end position="188"/>
    </location>
</feature>
<organism evidence="3 4">
    <name type="scientific">Conoideocrella luteorostrata</name>
    <dbReference type="NCBI Taxonomy" id="1105319"/>
    <lineage>
        <taxon>Eukaryota</taxon>
        <taxon>Fungi</taxon>
        <taxon>Dikarya</taxon>
        <taxon>Ascomycota</taxon>
        <taxon>Pezizomycotina</taxon>
        <taxon>Sordariomycetes</taxon>
        <taxon>Hypocreomycetidae</taxon>
        <taxon>Hypocreales</taxon>
        <taxon>Clavicipitaceae</taxon>
        <taxon>Conoideocrella</taxon>
    </lineage>
</organism>
<dbReference type="AlphaFoldDB" id="A0AAJ0FXF9"/>
<feature type="compositionally biased region" description="Basic and acidic residues" evidence="1">
    <location>
        <begin position="408"/>
        <end position="417"/>
    </location>
</feature>
<dbReference type="Proteomes" id="UP001251528">
    <property type="component" value="Unassembled WGS sequence"/>
</dbReference>
<feature type="region of interest" description="Disordered" evidence="1">
    <location>
        <begin position="136"/>
        <end position="189"/>
    </location>
</feature>
<accession>A0AAJ0FXF9</accession>
<feature type="compositionally biased region" description="Basic and acidic residues" evidence="1">
    <location>
        <begin position="161"/>
        <end position="170"/>
    </location>
</feature>
<name>A0AAJ0FXF9_9HYPO</name>
<keyword evidence="4" id="KW-1185">Reference proteome</keyword>
<keyword evidence="2" id="KW-0472">Membrane</keyword>
<feature type="region of interest" description="Disordered" evidence="1">
    <location>
        <begin position="346"/>
        <end position="417"/>
    </location>
</feature>
<feature type="transmembrane region" description="Helical" evidence="2">
    <location>
        <begin position="44"/>
        <end position="64"/>
    </location>
</feature>
<dbReference type="EMBL" id="JASWJB010000137">
    <property type="protein sequence ID" value="KAK2595274.1"/>
    <property type="molecule type" value="Genomic_DNA"/>
</dbReference>
<keyword evidence="2" id="KW-1133">Transmembrane helix</keyword>
<protein>
    <submittedName>
        <fullName evidence="3">Uncharacterized protein</fullName>
    </submittedName>
</protein>
<feature type="transmembrane region" description="Helical" evidence="2">
    <location>
        <begin position="84"/>
        <end position="105"/>
    </location>
</feature>
<comment type="caution">
    <text evidence="3">The sequence shown here is derived from an EMBL/GenBank/DDBJ whole genome shotgun (WGS) entry which is preliminary data.</text>
</comment>
<reference evidence="3" key="1">
    <citation type="submission" date="2023-06" db="EMBL/GenBank/DDBJ databases">
        <title>Conoideocrella luteorostrata (Hypocreales: Clavicipitaceae), a potential biocontrol fungus for elongate hemlock scale in United States Christmas tree production areas.</title>
        <authorList>
            <person name="Barrett H."/>
            <person name="Lovett B."/>
            <person name="Macias A.M."/>
            <person name="Stajich J.E."/>
            <person name="Kasson M.T."/>
        </authorList>
    </citation>
    <scope>NUCLEOTIDE SEQUENCE</scope>
    <source>
        <strain evidence="3">ARSEF 14590</strain>
    </source>
</reference>
<gene>
    <name evidence="3" type="ORF">QQS21_006989</name>
</gene>
<evidence type="ECO:0000313" key="4">
    <source>
        <dbReference type="Proteomes" id="UP001251528"/>
    </source>
</evidence>
<evidence type="ECO:0000313" key="3">
    <source>
        <dbReference type="EMBL" id="KAK2595274.1"/>
    </source>
</evidence>
<feature type="compositionally biased region" description="Low complexity" evidence="1">
    <location>
        <begin position="287"/>
        <end position="309"/>
    </location>
</feature>